<feature type="compositionally biased region" description="Pro residues" evidence="1">
    <location>
        <begin position="272"/>
        <end position="282"/>
    </location>
</feature>
<dbReference type="Proteomes" id="UP000657385">
    <property type="component" value="Unassembled WGS sequence"/>
</dbReference>
<name>A0A931BBV1_9ACTN</name>
<dbReference type="AlphaFoldDB" id="A0A931BBV1"/>
<sequence>MTEPGTGSGMSERDCVMSALGLRAVLAYLDRDAVSLAAVLEQVGAWDDLPEVPPFPADAPRYLVAVARVHQLTEHWRHAGAQAGRTAPGPSPLAVFNVGRLASRLAPAPYRDGAQWMCSDSGRARLAQDFAGTVAEFGPQSLLGASALAARTANRLFATEHVVCLKLVEMIRAYEAEASRTPRSERSGAASENEARAYLGVLFPNDALMSAPGHLPPHEADIIALLQRHLSETRAAGTTTEQADLLRTWVKSIRGFHALQAGTGGAYHTPPTSHPPRSPIPT</sequence>
<proteinExistence type="predicted"/>
<accession>A0A931BBV1</accession>
<feature type="region of interest" description="Disordered" evidence="1">
    <location>
        <begin position="261"/>
        <end position="282"/>
    </location>
</feature>
<evidence type="ECO:0000256" key="1">
    <source>
        <dbReference type="SAM" id="MobiDB-lite"/>
    </source>
</evidence>
<protein>
    <submittedName>
        <fullName evidence="2">Uncharacterized protein</fullName>
    </submittedName>
</protein>
<evidence type="ECO:0000313" key="3">
    <source>
        <dbReference type="Proteomes" id="UP000657385"/>
    </source>
</evidence>
<evidence type="ECO:0000313" key="2">
    <source>
        <dbReference type="EMBL" id="MBF9071363.1"/>
    </source>
</evidence>
<keyword evidence="3" id="KW-1185">Reference proteome</keyword>
<gene>
    <name evidence="2" type="ORF">I2501_25410</name>
</gene>
<organism evidence="2 3">
    <name type="scientific">Streptacidiphilus fuscans</name>
    <dbReference type="NCBI Taxonomy" id="2789292"/>
    <lineage>
        <taxon>Bacteria</taxon>
        <taxon>Bacillati</taxon>
        <taxon>Actinomycetota</taxon>
        <taxon>Actinomycetes</taxon>
        <taxon>Kitasatosporales</taxon>
        <taxon>Streptomycetaceae</taxon>
        <taxon>Streptacidiphilus</taxon>
    </lineage>
</organism>
<dbReference type="RefSeq" id="WP_196196512.1">
    <property type="nucleotide sequence ID" value="NZ_JADPRT010000011.1"/>
</dbReference>
<reference evidence="2" key="1">
    <citation type="submission" date="2020-11" db="EMBL/GenBank/DDBJ databases">
        <title>Isolation and identification of active actinomycetes.</title>
        <authorList>
            <person name="Yu B."/>
        </authorList>
    </citation>
    <scope>NUCLEOTIDE SEQUENCE</scope>
    <source>
        <strain evidence="2">NEAU-YB345</strain>
    </source>
</reference>
<comment type="caution">
    <text evidence="2">The sequence shown here is derived from an EMBL/GenBank/DDBJ whole genome shotgun (WGS) entry which is preliminary data.</text>
</comment>
<dbReference type="EMBL" id="JADPRT010000011">
    <property type="protein sequence ID" value="MBF9071363.1"/>
    <property type="molecule type" value="Genomic_DNA"/>
</dbReference>